<gene>
    <name evidence="3" type="ORF">CAMGR0001_1719</name>
</gene>
<dbReference type="AlphaFoldDB" id="C8PGW3"/>
<dbReference type="EMBL" id="ACYG01000021">
    <property type="protein sequence ID" value="EEV17946.1"/>
    <property type="molecule type" value="Genomic_DNA"/>
</dbReference>
<dbReference type="eggNOG" id="COG0537">
    <property type="taxonomic scope" value="Bacteria"/>
</dbReference>
<dbReference type="Gene3D" id="3.30.428.10">
    <property type="entry name" value="HIT-like"/>
    <property type="match status" value="1"/>
</dbReference>
<dbReference type="OrthoDB" id="9799145at2"/>
<sequence length="123" mass="14654">MIYEDEMIYVEREEHEVPWVKVFTKAKFKELSDCDEATLAHLWRAVLQCEKSLREFYAPDKINIASFANYVPRVHFHVQARFKNDSFFPESVWGKKMRNGKLDLPEFSEFAEVLAANLKMEFR</sequence>
<name>C8PGW3_9BACT</name>
<dbReference type="InterPro" id="IPR036265">
    <property type="entry name" value="HIT-like_sf"/>
</dbReference>
<evidence type="ECO:0000259" key="2">
    <source>
        <dbReference type="PROSITE" id="PS51084"/>
    </source>
</evidence>
<organism evidence="3 4">
    <name type="scientific">Campylobacter gracilis RM3268</name>
    <dbReference type="NCBI Taxonomy" id="553220"/>
    <lineage>
        <taxon>Bacteria</taxon>
        <taxon>Pseudomonadati</taxon>
        <taxon>Campylobacterota</taxon>
        <taxon>Epsilonproteobacteria</taxon>
        <taxon>Campylobacterales</taxon>
        <taxon>Campylobacteraceae</taxon>
        <taxon>Campylobacter</taxon>
    </lineage>
</organism>
<feature type="domain" description="HIT" evidence="2">
    <location>
        <begin position="1"/>
        <end position="88"/>
    </location>
</feature>
<accession>C8PGW3</accession>
<dbReference type="SUPFAM" id="SSF54197">
    <property type="entry name" value="HIT-like"/>
    <property type="match status" value="1"/>
</dbReference>
<reference evidence="3 4" key="1">
    <citation type="submission" date="2009-07" db="EMBL/GenBank/DDBJ databases">
        <authorList>
            <person name="Madupu R."/>
            <person name="Sebastian Y."/>
            <person name="Durkin A.S."/>
            <person name="Torralba M."/>
            <person name="Methe B."/>
            <person name="Sutton G.G."/>
            <person name="Strausberg R.L."/>
            <person name="Nelson K.E."/>
        </authorList>
    </citation>
    <scope>NUCLEOTIDE SEQUENCE [LARGE SCALE GENOMIC DNA]</scope>
    <source>
        <strain evidence="3 4">RM3268</strain>
    </source>
</reference>
<comment type="caution">
    <text evidence="3">The sequence shown here is derived from an EMBL/GenBank/DDBJ whole genome shotgun (WGS) entry which is preliminary data.</text>
</comment>
<dbReference type="STRING" id="824.CGRAC_0567"/>
<dbReference type="GO" id="GO:0003824">
    <property type="term" value="F:catalytic activity"/>
    <property type="evidence" value="ECO:0007669"/>
    <property type="project" value="InterPro"/>
</dbReference>
<dbReference type="Proteomes" id="UP000005709">
    <property type="component" value="Unassembled WGS sequence"/>
</dbReference>
<dbReference type="RefSeq" id="WP_005870777.1">
    <property type="nucleotide sequence ID" value="NZ_ACYG01000021.1"/>
</dbReference>
<dbReference type="PIRSF" id="PIRSF000714">
    <property type="entry name" value="HIT"/>
    <property type="match status" value="1"/>
</dbReference>
<evidence type="ECO:0000313" key="3">
    <source>
        <dbReference type="EMBL" id="EEV17946.1"/>
    </source>
</evidence>
<dbReference type="InterPro" id="IPR026026">
    <property type="entry name" value="HIT_Hint"/>
</dbReference>
<evidence type="ECO:0000313" key="4">
    <source>
        <dbReference type="Proteomes" id="UP000005709"/>
    </source>
</evidence>
<evidence type="ECO:0000256" key="1">
    <source>
        <dbReference type="PROSITE-ProRule" id="PRU00464"/>
    </source>
</evidence>
<keyword evidence="4" id="KW-1185">Reference proteome</keyword>
<proteinExistence type="predicted"/>
<dbReference type="Pfam" id="PF01230">
    <property type="entry name" value="HIT"/>
    <property type="match status" value="1"/>
</dbReference>
<dbReference type="PROSITE" id="PS51084">
    <property type="entry name" value="HIT_2"/>
    <property type="match status" value="1"/>
</dbReference>
<comment type="caution">
    <text evidence="1">Lacks conserved residue(s) required for the propagation of feature annotation.</text>
</comment>
<protein>
    <submittedName>
        <fullName evidence="3">HIT family protein</fullName>
    </submittedName>
</protein>
<dbReference type="InterPro" id="IPR011146">
    <property type="entry name" value="HIT-like"/>
</dbReference>